<feature type="transmembrane region" description="Helical" evidence="6">
    <location>
        <begin position="156"/>
        <end position="173"/>
    </location>
</feature>
<feature type="transmembrane region" description="Helical" evidence="6">
    <location>
        <begin position="227"/>
        <end position="248"/>
    </location>
</feature>
<sequence>MAVVVTGLSLRSAVSSLGAVLGQVRAALEMSASTAGLLTALPVVCFALCAAVTPALSRRFGSYGLLLGAIAAIALGLAGRAVAPSVPPFLLGSLLALVGIGVANILLPALVKRYFPDRVGFMTGVYSMSAVSGVAVPAATTIPLAEALGHGWRGGLAIWAAVAAVALLPWLIAPRPGADTYRGPSGTSNPDSPCTKPRLAVSGSPTRRTSIPDSRGRGEGLWGSRTAWALTAFFGLQSTGSFALMGWLPEIFTAAGVSAGRAAGLLALTAALGLPVTLVLPWLAARDPGYARLSVIGVSAAGIVGYLGLLLAPGGAPVLWAVLLAATHGGFALAVTMINLRSRRPEVTTALSGFVQTGGYALAATGPLAVGVLRDLTESWAPAVLTLAGVLVVQLVVGLRAARPGFVDDERARPEAQFIQPARM</sequence>
<evidence type="ECO:0000256" key="5">
    <source>
        <dbReference type="SAM" id="MobiDB-lite"/>
    </source>
</evidence>
<feature type="transmembrane region" description="Helical" evidence="6">
    <location>
        <begin position="379"/>
        <end position="402"/>
    </location>
</feature>
<protein>
    <submittedName>
        <fullName evidence="8">CynX/NimT family MFS transporter</fullName>
    </submittedName>
</protein>
<feature type="transmembrane region" description="Helical" evidence="6">
    <location>
        <begin position="290"/>
        <end position="312"/>
    </location>
</feature>
<feature type="transmembrane region" description="Helical" evidence="6">
    <location>
        <begin position="260"/>
        <end position="283"/>
    </location>
</feature>
<feature type="transmembrane region" description="Helical" evidence="6">
    <location>
        <begin position="34"/>
        <end position="56"/>
    </location>
</feature>
<keyword evidence="4 6" id="KW-0472">Membrane</keyword>
<feature type="transmembrane region" description="Helical" evidence="6">
    <location>
        <begin position="350"/>
        <end position="373"/>
    </location>
</feature>
<dbReference type="InterPro" id="IPR011701">
    <property type="entry name" value="MFS"/>
</dbReference>
<comment type="caution">
    <text evidence="8">The sequence shown here is derived from an EMBL/GenBank/DDBJ whole genome shotgun (WGS) entry which is preliminary data.</text>
</comment>
<keyword evidence="9" id="KW-1185">Reference proteome</keyword>
<feature type="transmembrane region" description="Helical" evidence="6">
    <location>
        <begin position="318"/>
        <end position="338"/>
    </location>
</feature>
<dbReference type="SUPFAM" id="SSF103473">
    <property type="entry name" value="MFS general substrate transporter"/>
    <property type="match status" value="1"/>
</dbReference>
<dbReference type="Gene3D" id="1.20.1250.20">
    <property type="entry name" value="MFS general substrate transporter like domains"/>
    <property type="match status" value="1"/>
</dbReference>
<gene>
    <name evidence="8" type="ORF">GCM10023321_38160</name>
</gene>
<dbReference type="PANTHER" id="PTHR23523:SF2">
    <property type="entry name" value="2-NITROIMIDAZOLE TRANSPORTER"/>
    <property type="match status" value="1"/>
</dbReference>
<keyword evidence="3 6" id="KW-1133">Transmembrane helix</keyword>
<comment type="subcellular location">
    <subcellularLocation>
        <location evidence="1">Cell membrane</location>
        <topology evidence="1">Multi-pass membrane protein</topology>
    </subcellularLocation>
</comment>
<reference evidence="9" key="1">
    <citation type="journal article" date="2019" name="Int. J. Syst. Evol. Microbiol.">
        <title>The Global Catalogue of Microorganisms (GCM) 10K type strain sequencing project: providing services to taxonomists for standard genome sequencing and annotation.</title>
        <authorList>
            <consortium name="The Broad Institute Genomics Platform"/>
            <consortium name="The Broad Institute Genome Sequencing Center for Infectious Disease"/>
            <person name="Wu L."/>
            <person name="Ma J."/>
        </authorList>
    </citation>
    <scope>NUCLEOTIDE SEQUENCE [LARGE SCALE GENOMIC DNA]</scope>
    <source>
        <strain evidence="9">JCM 18303</strain>
    </source>
</reference>
<proteinExistence type="predicted"/>
<evidence type="ECO:0000256" key="2">
    <source>
        <dbReference type="ARBA" id="ARBA00022692"/>
    </source>
</evidence>
<evidence type="ECO:0000313" key="9">
    <source>
        <dbReference type="Proteomes" id="UP001428817"/>
    </source>
</evidence>
<dbReference type="PROSITE" id="PS50850">
    <property type="entry name" value="MFS"/>
    <property type="match status" value="1"/>
</dbReference>
<dbReference type="Proteomes" id="UP001428817">
    <property type="component" value="Unassembled WGS sequence"/>
</dbReference>
<dbReference type="PANTHER" id="PTHR23523">
    <property type="match status" value="1"/>
</dbReference>
<feature type="domain" description="Major facilitator superfamily (MFS) profile" evidence="7">
    <location>
        <begin position="1"/>
        <end position="406"/>
    </location>
</feature>
<evidence type="ECO:0000256" key="1">
    <source>
        <dbReference type="ARBA" id="ARBA00004651"/>
    </source>
</evidence>
<keyword evidence="2 6" id="KW-0812">Transmembrane</keyword>
<feature type="compositionally biased region" description="Polar residues" evidence="5">
    <location>
        <begin position="203"/>
        <end position="212"/>
    </location>
</feature>
<dbReference type="InterPro" id="IPR052524">
    <property type="entry name" value="MFS_Cyanate_Porter"/>
</dbReference>
<evidence type="ECO:0000259" key="7">
    <source>
        <dbReference type="PROSITE" id="PS50850"/>
    </source>
</evidence>
<feature type="region of interest" description="Disordered" evidence="5">
    <location>
        <begin position="181"/>
        <end position="218"/>
    </location>
</feature>
<evidence type="ECO:0000313" key="8">
    <source>
        <dbReference type="EMBL" id="GAA5158418.1"/>
    </source>
</evidence>
<evidence type="ECO:0000256" key="6">
    <source>
        <dbReference type="SAM" id="Phobius"/>
    </source>
</evidence>
<evidence type="ECO:0000256" key="4">
    <source>
        <dbReference type="ARBA" id="ARBA00023136"/>
    </source>
</evidence>
<dbReference type="InterPro" id="IPR020846">
    <property type="entry name" value="MFS_dom"/>
</dbReference>
<accession>A0ABP9Q943</accession>
<organism evidence="8 9">
    <name type="scientific">Pseudonocardia eucalypti</name>
    <dbReference type="NCBI Taxonomy" id="648755"/>
    <lineage>
        <taxon>Bacteria</taxon>
        <taxon>Bacillati</taxon>
        <taxon>Actinomycetota</taxon>
        <taxon>Actinomycetes</taxon>
        <taxon>Pseudonocardiales</taxon>
        <taxon>Pseudonocardiaceae</taxon>
        <taxon>Pseudonocardia</taxon>
    </lineage>
</organism>
<dbReference type="Pfam" id="PF07690">
    <property type="entry name" value="MFS_1"/>
    <property type="match status" value="1"/>
</dbReference>
<name>A0ABP9Q943_9PSEU</name>
<feature type="transmembrane region" description="Helical" evidence="6">
    <location>
        <begin position="63"/>
        <end position="83"/>
    </location>
</feature>
<feature type="transmembrane region" description="Helical" evidence="6">
    <location>
        <begin position="89"/>
        <end position="111"/>
    </location>
</feature>
<evidence type="ECO:0000256" key="3">
    <source>
        <dbReference type="ARBA" id="ARBA00022989"/>
    </source>
</evidence>
<dbReference type="RefSeq" id="WP_185059105.1">
    <property type="nucleotide sequence ID" value="NZ_BAABJP010000015.1"/>
</dbReference>
<dbReference type="InterPro" id="IPR036259">
    <property type="entry name" value="MFS_trans_sf"/>
</dbReference>
<dbReference type="EMBL" id="BAABJP010000015">
    <property type="protein sequence ID" value="GAA5158418.1"/>
    <property type="molecule type" value="Genomic_DNA"/>
</dbReference>
<feature type="transmembrane region" description="Helical" evidence="6">
    <location>
        <begin position="123"/>
        <end position="144"/>
    </location>
</feature>